<gene>
    <name evidence="1" type="ORF">CISIN_1g034765mg</name>
</gene>
<reference evidence="1 2" key="1">
    <citation type="submission" date="2014-04" db="EMBL/GenBank/DDBJ databases">
        <authorList>
            <consortium name="International Citrus Genome Consortium"/>
            <person name="Gmitter F."/>
            <person name="Chen C."/>
            <person name="Farmerie W."/>
            <person name="Harkins T."/>
            <person name="Desany B."/>
            <person name="Mohiuddin M."/>
            <person name="Kodira C."/>
            <person name="Borodovsky M."/>
            <person name="Lomsadze A."/>
            <person name="Burns P."/>
            <person name="Jenkins J."/>
            <person name="Prochnik S."/>
            <person name="Shu S."/>
            <person name="Chapman J."/>
            <person name="Pitluck S."/>
            <person name="Schmutz J."/>
            <person name="Rokhsar D."/>
        </authorList>
    </citation>
    <scope>NUCLEOTIDE SEQUENCE</scope>
</reference>
<dbReference type="Proteomes" id="UP000027120">
    <property type="component" value="Unassembled WGS sequence"/>
</dbReference>
<evidence type="ECO:0000313" key="1">
    <source>
        <dbReference type="EMBL" id="KDO71189.1"/>
    </source>
</evidence>
<name>A0A067FV05_CITSI</name>
<evidence type="ECO:0000313" key="2">
    <source>
        <dbReference type="Proteomes" id="UP000027120"/>
    </source>
</evidence>
<sequence length="84" mass="9756">MRSLVQKILDEIKVFKRATKESCSREQISSWVTDMLNCHKSLTYHVDSNSLKLLEGRQIPCSIEVARISSKRAIIIENCRIDEY</sequence>
<dbReference type="AlphaFoldDB" id="A0A067FV05"/>
<organism evidence="1 2">
    <name type="scientific">Citrus sinensis</name>
    <name type="common">Sweet orange</name>
    <name type="synonym">Citrus aurantium var. sinensis</name>
    <dbReference type="NCBI Taxonomy" id="2711"/>
    <lineage>
        <taxon>Eukaryota</taxon>
        <taxon>Viridiplantae</taxon>
        <taxon>Streptophyta</taxon>
        <taxon>Embryophyta</taxon>
        <taxon>Tracheophyta</taxon>
        <taxon>Spermatophyta</taxon>
        <taxon>Magnoliopsida</taxon>
        <taxon>eudicotyledons</taxon>
        <taxon>Gunneridae</taxon>
        <taxon>Pentapetalae</taxon>
        <taxon>rosids</taxon>
        <taxon>malvids</taxon>
        <taxon>Sapindales</taxon>
        <taxon>Rutaceae</taxon>
        <taxon>Aurantioideae</taxon>
        <taxon>Citrus</taxon>
    </lineage>
</organism>
<keyword evidence="2" id="KW-1185">Reference proteome</keyword>
<accession>A0A067FV05</accession>
<protein>
    <submittedName>
        <fullName evidence="1">Uncharacterized protein</fullName>
    </submittedName>
</protein>
<proteinExistence type="predicted"/>
<dbReference type="EMBL" id="KK784889">
    <property type="protein sequence ID" value="KDO71189.1"/>
    <property type="molecule type" value="Genomic_DNA"/>
</dbReference>